<reference evidence="1" key="2">
    <citation type="journal article" date="2015" name="Fish Shellfish Immunol.">
        <title>Early steps in the European eel (Anguilla anguilla)-Vibrio vulnificus interaction in the gills: Role of the RtxA13 toxin.</title>
        <authorList>
            <person name="Callol A."/>
            <person name="Pajuelo D."/>
            <person name="Ebbesson L."/>
            <person name="Teles M."/>
            <person name="MacKenzie S."/>
            <person name="Amaro C."/>
        </authorList>
    </citation>
    <scope>NUCLEOTIDE SEQUENCE</scope>
</reference>
<protein>
    <submittedName>
        <fullName evidence="1">Uncharacterized protein</fullName>
    </submittedName>
</protein>
<accession>A0A0E9U201</accession>
<reference evidence="1" key="1">
    <citation type="submission" date="2014-11" db="EMBL/GenBank/DDBJ databases">
        <authorList>
            <person name="Amaro Gonzalez C."/>
        </authorList>
    </citation>
    <scope>NUCLEOTIDE SEQUENCE</scope>
</reference>
<dbReference type="AlphaFoldDB" id="A0A0E9U201"/>
<evidence type="ECO:0000313" key="1">
    <source>
        <dbReference type="EMBL" id="JAH59821.1"/>
    </source>
</evidence>
<organism evidence="1">
    <name type="scientific">Anguilla anguilla</name>
    <name type="common">European freshwater eel</name>
    <name type="synonym">Muraena anguilla</name>
    <dbReference type="NCBI Taxonomy" id="7936"/>
    <lineage>
        <taxon>Eukaryota</taxon>
        <taxon>Metazoa</taxon>
        <taxon>Chordata</taxon>
        <taxon>Craniata</taxon>
        <taxon>Vertebrata</taxon>
        <taxon>Euteleostomi</taxon>
        <taxon>Actinopterygii</taxon>
        <taxon>Neopterygii</taxon>
        <taxon>Teleostei</taxon>
        <taxon>Anguilliformes</taxon>
        <taxon>Anguillidae</taxon>
        <taxon>Anguilla</taxon>
    </lineage>
</organism>
<name>A0A0E9U201_ANGAN</name>
<proteinExistence type="predicted"/>
<sequence>MALWRNFAESVNDDLHGDLIRLFLDPCDS</sequence>
<dbReference type="EMBL" id="GBXM01048756">
    <property type="protein sequence ID" value="JAH59821.1"/>
    <property type="molecule type" value="Transcribed_RNA"/>
</dbReference>